<dbReference type="AlphaFoldDB" id="A0AB39Y0G8"/>
<sequence length="85" mass="8585">MTTHAHGPRTHGPEAHGPRTHGPDAHGPEGPGDRGRVPAPPPAPAEGGEPACLLHLVCPDCGRLATERGARTCSRCGGPLPDPGP</sequence>
<evidence type="ECO:0000313" key="2">
    <source>
        <dbReference type="EMBL" id="XDV62517.1"/>
    </source>
</evidence>
<organism evidence="2">
    <name type="scientific">Streptomyces sp. R33</name>
    <dbReference type="NCBI Taxonomy" id="3238629"/>
    <lineage>
        <taxon>Bacteria</taxon>
        <taxon>Bacillati</taxon>
        <taxon>Actinomycetota</taxon>
        <taxon>Actinomycetes</taxon>
        <taxon>Kitasatosporales</taxon>
        <taxon>Streptomycetaceae</taxon>
        <taxon>Streptomyces</taxon>
    </lineage>
</organism>
<dbReference type="EMBL" id="CP165727">
    <property type="protein sequence ID" value="XDV62517.1"/>
    <property type="molecule type" value="Genomic_DNA"/>
</dbReference>
<proteinExistence type="predicted"/>
<gene>
    <name evidence="2" type="ORF">AB5J51_06005</name>
</gene>
<accession>A0AB39Y0G8</accession>
<dbReference type="RefSeq" id="WP_369777061.1">
    <property type="nucleotide sequence ID" value="NZ_CP165727.1"/>
</dbReference>
<feature type="region of interest" description="Disordered" evidence="1">
    <location>
        <begin position="1"/>
        <end position="50"/>
    </location>
</feature>
<protein>
    <recommendedName>
        <fullName evidence="3">Zinc ribbon domain-containing protein</fullName>
    </recommendedName>
</protein>
<name>A0AB39Y0G8_9ACTN</name>
<evidence type="ECO:0008006" key="3">
    <source>
        <dbReference type="Google" id="ProtNLM"/>
    </source>
</evidence>
<feature type="compositionally biased region" description="Basic and acidic residues" evidence="1">
    <location>
        <begin position="11"/>
        <end position="36"/>
    </location>
</feature>
<evidence type="ECO:0000256" key="1">
    <source>
        <dbReference type="SAM" id="MobiDB-lite"/>
    </source>
</evidence>
<reference evidence="2" key="1">
    <citation type="submission" date="2024-08" db="EMBL/GenBank/DDBJ databases">
        <authorList>
            <person name="Yu S.T."/>
        </authorList>
    </citation>
    <scope>NUCLEOTIDE SEQUENCE</scope>
    <source>
        <strain evidence="2">R33</strain>
    </source>
</reference>